<keyword evidence="2" id="KW-1185">Reference proteome</keyword>
<evidence type="ECO:0000313" key="1">
    <source>
        <dbReference type="EMBL" id="EEP79568.1"/>
    </source>
</evidence>
<dbReference type="HOGENOM" id="CLU_049050_0_0_1"/>
<proteinExistence type="predicted"/>
<name>C4JNU4_UNCRE</name>
<evidence type="ECO:0000313" key="2">
    <source>
        <dbReference type="Proteomes" id="UP000002058"/>
    </source>
</evidence>
<sequence length="308" mass="35118">MENSSGCFDSPTGYIKSLVEQFRSTGTLPPGIDREDILSIDIDPHQWYRLETELGLGETDKFPKFFYDPLVSRLSVEWMALPLHELVVEIFSSGLYDATRHIKSKCSIRTNEQFQQHKDNNYVTTLKAPDLALLSGKKVLILEVGFSQTYEQLVDTAKFWLEGSLDVTRVVIVKITEPKYSCPLKNAGISMLQSLGFPTDDWDIESQFCLESGFGPVTLGTTKWVGEINMFLEHVCEATPPTLPLSLSDFLEVDADDNRNIVIDWEEFHGKLKEDLLKTAILRYQDMLDRCYGREENVCRVKETPSRE</sequence>
<organism evidence="1 2">
    <name type="scientific">Uncinocarpus reesii (strain UAMH 1704)</name>
    <dbReference type="NCBI Taxonomy" id="336963"/>
    <lineage>
        <taxon>Eukaryota</taxon>
        <taxon>Fungi</taxon>
        <taxon>Dikarya</taxon>
        <taxon>Ascomycota</taxon>
        <taxon>Pezizomycotina</taxon>
        <taxon>Eurotiomycetes</taxon>
        <taxon>Eurotiomycetidae</taxon>
        <taxon>Onygenales</taxon>
        <taxon>Onygenaceae</taxon>
        <taxon>Uncinocarpus</taxon>
    </lineage>
</organism>
<accession>C4JNU4</accession>
<dbReference type="KEGG" id="ure:UREG_04414"/>
<dbReference type="eggNOG" id="ENOG502RNQ7">
    <property type="taxonomic scope" value="Eukaryota"/>
</dbReference>
<gene>
    <name evidence="1" type="ORF">UREG_04414</name>
</gene>
<dbReference type="InParanoid" id="C4JNU4"/>
<dbReference type="VEuPathDB" id="FungiDB:UREG_04414"/>
<dbReference type="AlphaFoldDB" id="C4JNU4"/>
<dbReference type="EMBL" id="CH476616">
    <property type="protein sequence ID" value="EEP79568.1"/>
    <property type="molecule type" value="Genomic_DNA"/>
</dbReference>
<reference evidence="2" key="1">
    <citation type="journal article" date="2009" name="Genome Res.">
        <title>Comparative genomic analyses of the human fungal pathogens Coccidioides and their relatives.</title>
        <authorList>
            <person name="Sharpton T.J."/>
            <person name="Stajich J.E."/>
            <person name="Rounsley S.D."/>
            <person name="Gardner M.J."/>
            <person name="Wortman J.R."/>
            <person name="Jordar V.S."/>
            <person name="Maiti R."/>
            <person name="Kodira C.D."/>
            <person name="Neafsey D.E."/>
            <person name="Zeng Q."/>
            <person name="Hung C.-Y."/>
            <person name="McMahan C."/>
            <person name="Muszewska A."/>
            <person name="Grynberg M."/>
            <person name="Mandel M.A."/>
            <person name="Kellner E.M."/>
            <person name="Barker B.M."/>
            <person name="Galgiani J.N."/>
            <person name="Orbach M.J."/>
            <person name="Kirkland T.N."/>
            <person name="Cole G.T."/>
            <person name="Henn M.R."/>
            <person name="Birren B.W."/>
            <person name="Taylor J.W."/>
        </authorList>
    </citation>
    <scope>NUCLEOTIDE SEQUENCE [LARGE SCALE GENOMIC DNA]</scope>
    <source>
        <strain evidence="2">UAMH 1704</strain>
    </source>
</reference>
<dbReference type="Proteomes" id="UP000002058">
    <property type="component" value="Unassembled WGS sequence"/>
</dbReference>
<dbReference type="OrthoDB" id="4211465at2759"/>
<dbReference type="GeneID" id="8441013"/>
<dbReference type="RefSeq" id="XP_002544897.1">
    <property type="nucleotide sequence ID" value="XM_002544851.1"/>
</dbReference>
<protein>
    <submittedName>
        <fullName evidence="1">Uncharacterized protein</fullName>
    </submittedName>
</protein>